<reference evidence="1" key="1">
    <citation type="submission" date="2022-07" db="EMBL/GenBank/DDBJ databases">
        <title>Complete genome of DND4.</title>
        <authorList>
            <person name="Cao G."/>
        </authorList>
    </citation>
    <scope>NUCLEOTIDE SEQUENCE</scope>
    <source>
        <strain evidence="1">DND4</strain>
    </source>
</reference>
<keyword evidence="2" id="KW-1185">Reference proteome</keyword>
<evidence type="ECO:0000313" key="1">
    <source>
        <dbReference type="EMBL" id="UTT53837.1"/>
    </source>
</evidence>
<gene>
    <name evidence="1" type="ORF">NMQ05_04445</name>
</gene>
<protein>
    <submittedName>
        <fullName evidence="1">Uncharacterized protein</fullName>
    </submittedName>
</protein>
<dbReference type="EMBL" id="CP101471">
    <property type="protein sequence ID" value="UTT53837.1"/>
    <property type="molecule type" value="Genomic_DNA"/>
</dbReference>
<evidence type="ECO:0000313" key="2">
    <source>
        <dbReference type="Proteomes" id="UP001060245"/>
    </source>
</evidence>
<dbReference type="Proteomes" id="UP001060245">
    <property type="component" value="Chromosome"/>
</dbReference>
<organism evidence="1 2">
    <name type="scientific">Microbacterium maritypicum</name>
    <name type="common">Microbacterium liquefaciens</name>
    <dbReference type="NCBI Taxonomy" id="33918"/>
    <lineage>
        <taxon>Bacteria</taxon>
        <taxon>Bacillati</taxon>
        <taxon>Actinomycetota</taxon>
        <taxon>Actinomycetes</taxon>
        <taxon>Micrococcales</taxon>
        <taxon>Microbacteriaceae</taxon>
        <taxon>Microbacterium</taxon>
    </lineage>
</organism>
<accession>A0ACD4B8I0</accession>
<proteinExistence type="predicted"/>
<name>A0ACD4B8I0_MICMQ</name>
<sequence>MSRFIGIDFSTTSTGIAIHDVNGWMTQTVKSAGKKAEPDDAFYDRMIALNSEVLAVVQPDADDVIAMESTFRGSGGSEARLHYAWHRFRESLSRGWGCSVRYQLAPSQVKFLATRHGGRDTKKPQMLAAARDLLGLDLAKRDDEADAAWIAVGASILAGSPVIDLPAAHMPKAWTKGKTA</sequence>